<evidence type="ECO:0000256" key="4">
    <source>
        <dbReference type="ARBA" id="ARBA00022747"/>
    </source>
</evidence>
<gene>
    <name evidence="7" type="primary">narL</name>
    <name evidence="7" type="ORF">GCM10022395_34590</name>
</gene>
<dbReference type="SUPFAM" id="SSF52172">
    <property type="entry name" value="CheY-like"/>
    <property type="match status" value="1"/>
</dbReference>
<sequence length="225" mass="25381">MARTYNVLIVDDHPLIIKAYDSALQHISKQDPNVNFNIETARDCDSAYQKITESQINDGIDLVFLDIKLPPSKDGKIISGEDLGLKIREEIDTVKIIISTMFDDNNRLHSILKNVNPDGFLIKSELTPDILTDAITTVLTSPPYYSKPVLKLLRKMSTTNFVLDSIDRKLLFELSRGTKMKELPNILLLSIAALERRKRILKELFNVVGKGDRALIDAAEEKGFI</sequence>
<dbReference type="EMBL" id="BAABCY010000097">
    <property type="protein sequence ID" value="GAA3583518.1"/>
    <property type="molecule type" value="Genomic_DNA"/>
</dbReference>
<keyword evidence="4" id="KW-0680">Restriction system</keyword>
<evidence type="ECO:0000259" key="6">
    <source>
        <dbReference type="PROSITE" id="PS50110"/>
    </source>
</evidence>
<keyword evidence="1" id="KW-0489">Methyltransferase</keyword>
<evidence type="ECO:0000256" key="3">
    <source>
        <dbReference type="ARBA" id="ARBA00022691"/>
    </source>
</evidence>
<feature type="modified residue" description="4-aspartylphosphate" evidence="5">
    <location>
        <position position="66"/>
    </location>
</feature>
<evidence type="ECO:0000313" key="7">
    <source>
        <dbReference type="EMBL" id="GAA3583518.1"/>
    </source>
</evidence>
<dbReference type="InterPro" id="IPR001789">
    <property type="entry name" value="Sig_transdc_resp-reg_receiver"/>
</dbReference>
<dbReference type="Pfam" id="PF00072">
    <property type="entry name" value="Response_reg"/>
    <property type="match status" value="1"/>
</dbReference>
<evidence type="ECO:0000313" key="8">
    <source>
        <dbReference type="Proteomes" id="UP001500954"/>
    </source>
</evidence>
<keyword evidence="2" id="KW-0808">Transferase</keyword>
<dbReference type="RefSeq" id="WP_345007685.1">
    <property type="nucleotide sequence ID" value="NZ_BAABCY010000097.1"/>
</dbReference>
<dbReference type="Proteomes" id="UP001500954">
    <property type="component" value="Unassembled WGS sequence"/>
</dbReference>
<dbReference type="PROSITE" id="PS00093">
    <property type="entry name" value="N4_MTASE"/>
    <property type="match status" value="1"/>
</dbReference>
<evidence type="ECO:0000256" key="5">
    <source>
        <dbReference type="PROSITE-ProRule" id="PRU00169"/>
    </source>
</evidence>
<dbReference type="Gene3D" id="3.40.50.2300">
    <property type="match status" value="1"/>
</dbReference>
<organism evidence="7 8">
    <name type="scientific">Snuella lapsa</name>
    <dbReference type="NCBI Taxonomy" id="870481"/>
    <lineage>
        <taxon>Bacteria</taxon>
        <taxon>Pseudomonadati</taxon>
        <taxon>Bacteroidota</taxon>
        <taxon>Flavobacteriia</taxon>
        <taxon>Flavobacteriales</taxon>
        <taxon>Flavobacteriaceae</taxon>
        <taxon>Snuella</taxon>
    </lineage>
</organism>
<keyword evidence="3" id="KW-0949">S-adenosyl-L-methionine</keyword>
<dbReference type="InterPro" id="IPR011006">
    <property type="entry name" value="CheY-like_superfamily"/>
</dbReference>
<evidence type="ECO:0000256" key="2">
    <source>
        <dbReference type="ARBA" id="ARBA00022679"/>
    </source>
</evidence>
<dbReference type="PROSITE" id="PS50110">
    <property type="entry name" value="RESPONSE_REGULATORY"/>
    <property type="match status" value="1"/>
</dbReference>
<feature type="domain" description="Response regulatory" evidence="6">
    <location>
        <begin position="6"/>
        <end position="138"/>
    </location>
</feature>
<dbReference type="InterPro" id="IPR017985">
    <property type="entry name" value="MeTrfase_CN4_CS"/>
</dbReference>
<comment type="caution">
    <text evidence="7">The sequence shown here is derived from an EMBL/GenBank/DDBJ whole genome shotgun (WGS) entry which is preliminary data.</text>
</comment>
<accession>A0ABP6YHB0</accession>
<dbReference type="SMART" id="SM00448">
    <property type="entry name" value="REC"/>
    <property type="match status" value="1"/>
</dbReference>
<reference evidence="8" key="1">
    <citation type="journal article" date="2019" name="Int. J. Syst. Evol. Microbiol.">
        <title>The Global Catalogue of Microorganisms (GCM) 10K type strain sequencing project: providing services to taxonomists for standard genome sequencing and annotation.</title>
        <authorList>
            <consortium name="The Broad Institute Genomics Platform"/>
            <consortium name="The Broad Institute Genome Sequencing Center for Infectious Disease"/>
            <person name="Wu L."/>
            <person name="Ma J."/>
        </authorList>
    </citation>
    <scope>NUCLEOTIDE SEQUENCE [LARGE SCALE GENOMIC DNA]</scope>
    <source>
        <strain evidence="8">JCM 17111</strain>
    </source>
</reference>
<keyword evidence="5" id="KW-0597">Phosphoprotein</keyword>
<name>A0ABP6YHB0_9FLAO</name>
<protein>
    <submittedName>
        <fullName evidence="7">Two-component system response regulator NarL</fullName>
    </submittedName>
</protein>
<proteinExistence type="predicted"/>
<keyword evidence="8" id="KW-1185">Reference proteome</keyword>
<evidence type="ECO:0000256" key="1">
    <source>
        <dbReference type="ARBA" id="ARBA00022603"/>
    </source>
</evidence>